<evidence type="ECO:0000256" key="1">
    <source>
        <dbReference type="SAM" id="SignalP"/>
    </source>
</evidence>
<dbReference type="AlphaFoldDB" id="A0A0D5YIC8"/>
<dbReference type="RefSeq" id="WP_001046232.1">
    <property type="nucleotide sequence ID" value="NZ_AP031576.1"/>
</dbReference>
<feature type="chain" id="PRO_5015035796" description="Lipoprotein" evidence="1">
    <location>
        <begin position="22"/>
        <end position="103"/>
    </location>
</feature>
<dbReference type="EMBL" id="WPIP01000137">
    <property type="protein sequence ID" value="MVM92904.1"/>
    <property type="molecule type" value="Genomic_DNA"/>
</dbReference>
<reference evidence="4" key="2">
    <citation type="submission" date="2015-03" db="EMBL/GenBank/DDBJ databases">
        <authorList>
            <person name="Gallagher L.A."/>
            <person name="Hayden H.S."/>
            <person name="Weiss E.J."/>
            <person name="Hager K.R."/>
            <person name="Ramage E."/>
            <person name="Radey M.R."/>
            <person name="Bydalek R."/>
            <person name="Manoil C."/>
            <person name="Miller S.I."/>
            <person name="Brittnacher M.J."/>
        </authorList>
    </citation>
    <scope>NUCLEOTIDE SEQUENCE [LARGE SCALE GENOMIC DNA]</scope>
    <source>
        <strain evidence="4">AB5075-UW</strain>
    </source>
</reference>
<keyword evidence="1" id="KW-0732">Signal</keyword>
<dbReference type="PROSITE" id="PS51257">
    <property type="entry name" value="PROKAR_LIPOPROTEIN"/>
    <property type="match status" value="1"/>
</dbReference>
<feature type="signal peptide" evidence="1">
    <location>
        <begin position="1"/>
        <end position="21"/>
    </location>
</feature>
<gene>
    <name evidence="2" type="ORF">ABUW_1919</name>
    <name evidence="3" type="ORF">GNY86_15340</name>
</gene>
<sequence length="103" mass="11316">MNKYLMLTLLAASTLSLTGCAQMFPAQATKLENGNYMIQTTSNILGSNEAMENKVNKKAETVCAGKGFSEINNNHQTHSQQIYTAQVITTGTYKTFNKTIKCN</sequence>
<evidence type="ECO:0000313" key="2">
    <source>
        <dbReference type="EMBL" id="AKA31653.1"/>
    </source>
</evidence>
<reference evidence="3 5" key="3">
    <citation type="submission" date="2019-11" db="EMBL/GenBank/DDBJ databases">
        <title>Multidrug-resistant Acinetobacter baumannii moving toward extensively drug-resistant over fifteen years in South of Brazil.</title>
        <authorList>
            <person name="Fedrigo N.H."/>
            <person name="Cerdeira L."/>
            <person name="Fuga B."/>
            <person name="Marini P.V.B."/>
            <person name="Shinohara D.R."/>
            <person name="Carrara-Marroni F.E."/>
            <person name="Lincopan N."/>
            <person name="Tognim M.C.B."/>
        </authorList>
    </citation>
    <scope>NUCLEOTIDE SEQUENCE [LARGE SCALE GENOMIC DNA]</scope>
    <source>
        <strain evidence="3 5">Ac576</strain>
    </source>
</reference>
<dbReference type="Proteomes" id="UP000439424">
    <property type="component" value="Unassembled WGS sequence"/>
</dbReference>
<dbReference type="PATRIC" id="fig|470.1314.peg.2668"/>
<evidence type="ECO:0000313" key="3">
    <source>
        <dbReference type="EMBL" id="MVM92904.1"/>
    </source>
</evidence>
<dbReference type="Proteomes" id="UP000032746">
    <property type="component" value="Chromosome"/>
</dbReference>
<organism evidence="2 4">
    <name type="scientific">Acinetobacter baumannii</name>
    <dbReference type="NCBI Taxonomy" id="470"/>
    <lineage>
        <taxon>Bacteria</taxon>
        <taxon>Pseudomonadati</taxon>
        <taxon>Pseudomonadota</taxon>
        <taxon>Gammaproteobacteria</taxon>
        <taxon>Moraxellales</taxon>
        <taxon>Moraxellaceae</taxon>
        <taxon>Acinetobacter</taxon>
        <taxon>Acinetobacter calcoaceticus/baumannii complex</taxon>
    </lineage>
</organism>
<evidence type="ECO:0000313" key="5">
    <source>
        <dbReference type="Proteomes" id="UP000439424"/>
    </source>
</evidence>
<name>A0A0D5YIC8_ACIBA</name>
<evidence type="ECO:0008006" key="6">
    <source>
        <dbReference type="Google" id="ProtNLM"/>
    </source>
</evidence>
<evidence type="ECO:0000313" key="4">
    <source>
        <dbReference type="Proteomes" id="UP000032746"/>
    </source>
</evidence>
<accession>A0A0D5YIC8</accession>
<dbReference type="OrthoDB" id="6712646at2"/>
<proteinExistence type="predicted"/>
<dbReference type="EMBL" id="CP008706">
    <property type="protein sequence ID" value="AKA31653.1"/>
    <property type="molecule type" value="Genomic_DNA"/>
</dbReference>
<protein>
    <recommendedName>
        <fullName evidence="6">Lipoprotein</fullName>
    </recommendedName>
</protein>
<reference evidence="2 4" key="1">
    <citation type="journal article" date="2015" name="J. Bacteriol.">
        <title>Resources for Genetic and Genomic Analysis of Emerging Pathogen Acinetobacter baumannii.</title>
        <authorList>
            <person name="Gallagher L.A."/>
            <person name="Ramage E."/>
            <person name="Weiss E.J."/>
            <person name="Radey M."/>
            <person name="Hayden H.S."/>
            <person name="Held K.G."/>
            <person name="Huse H.K."/>
            <person name="Zurawski D.V."/>
            <person name="Brittnacher M.J."/>
            <person name="Manoil C."/>
        </authorList>
    </citation>
    <scope>NUCLEOTIDE SEQUENCE [LARGE SCALE GENOMIC DNA]</scope>
    <source>
        <strain evidence="2 4">AB5075-UW</strain>
    </source>
</reference>